<keyword evidence="1" id="KW-0472">Membrane</keyword>
<keyword evidence="1" id="KW-0812">Transmembrane</keyword>
<evidence type="ECO:0000256" key="1">
    <source>
        <dbReference type="SAM" id="Phobius"/>
    </source>
</evidence>
<keyword evidence="3" id="KW-1185">Reference proteome</keyword>
<proteinExistence type="predicted"/>
<feature type="transmembrane region" description="Helical" evidence="1">
    <location>
        <begin position="20"/>
        <end position="38"/>
    </location>
</feature>
<accession>A0ABS8GPZ6</accession>
<evidence type="ECO:0000313" key="2">
    <source>
        <dbReference type="EMBL" id="MCC4211357.1"/>
    </source>
</evidence>
<reference evidence="2 3" key="1">
    <citation type="submission" date="2021-11" db="EMBL/GenBank/DDBJ databases">
        <title>Seasonal and diel survey of microbial diversity of the Tyrrhenian coast.</title>
        <authorList>
            <person name="Gattoni G."/>
            <person name="Corral P."/>
        </authorList>
    </citation>
    <scope>NUCLEOTIDE SEQUENCE [LARGE SCALE GENOMIC DNA]</scope>
    <source>
        <strain evidence="2 3">Mr9</strain>
    </source>
</reference>
<comment type="caution">
    <text evidence="2">The sequence shown here is derived from an EMBL/GenBank/DDBJ whole genome shotgun (WGS) entry which is preliminary data.</text>
</comment>
<evidence type="ECO:0000313" key="3">
    <source>
        <dbReference type="Proteomes" id="UP001197770"/>
    </source>
</evidence>
<sequence>MLMILIALQLENASTRLMDYGIIGIALVGITYAFWYLFKKQEKYSDGWKEQSEKMSTNFITLVTEQNKTNQRLIDIREKDVQQHKEFYESIKKDIQEIPSKTVKEINYNSLQNLKHNTPAG</sequence>
<organism evidence="2 3">
    <name type="scientific">Leeuwenhoekiella parthenopeia</name>
    <dbReference type="NCBI Taxonomy" id="2890320"/>
    <lineage>
        <taxon>Bacteria</taxon>
        <taxon>Pseudomonadati</taxon>
        <taxon>Bacteroidota</taxon>
        <taxon>Flavobacteriia</taxon>
        <taxon>Flavobacteriales</taxon>
        <taxon>Flavobacteriaceae</taxon>
        <taxon>Leeuwenhoekiella</taxon>
    </lineage>
</organism>
<protein>
    <submittedName>
        <fullName evidence="2">Uncharacterized protein</fullName>
    </submittedName>
</protein>
<gene>
    <name evidence="2" type="ORF">LLW17_01385</name>
</gene>
<keyword evidence="1" id="KW-1133">Transmembrane helix</keyword>
<dbReference type="Proteomes" id="UP001197770">
    <property type="component" value="Unassembled WGS sequence"/>
</dbReference>
<name>A0ABS8GPZ6_9FLAO</name>
<dbReference type="EMBL" id="JAJGMW010000002">
    <property type="protein sequence ID" value="MCC4211357.1"/>
    <property type="molecule type" value="Genomic_DNA"/>
</dbReference>
<dbReference type="RefSeq" id="WP_228228478.1">
    <property type="nucleotide sequence ID" value="NZ_JAJGMW010000002.1"/>
</dbReference>